<dbReference type="EMBL" id="JAZIBG010000017">
    <property type="protein sequence ID" value="MEF7613430.1"/>
    <property type="molecule type" value="Genomic_DNA"/>
</dbReference>
<dbReference type="PANTHER" id="PTHR24421:SF58">
    <property type="entry name" value="SIGNAL TRANSDUCTION HISTIDINE-PROTEIN KINASE_PHOSPHATASE UHPB"/>
    <property type="match status" value="1"/>
</dbReference>
<dbReference type="Gene3D" id="1.10.287.130">
    <property type="match status" value="1"/>
</dbReference>
<dbReference type="InterPro" id="IPR050482">
    <property type="entry name" value="Sensor_HK_TwoCompSys"/>
</dbReference>
<dbReference type="GO" id="GO:0016020">
    <property type="term" value="C:membrane"/>
    <property type="evidence" value="ECO:0007669"/>
    <property type="project" value="UniProtKB-SubCell"/>
</dbReference>
<name>A0AAW9QEF7_9BURK</name>
<dbReference type="SMART" id="SM00304">
    <property type="entry name" value="HAMP"/>
    <property type="match status" value="1"/>
</dbReference>
<keyword evidence="2" id="KW-0597">Phosphoprotein</keyword>
<dbReference type="AlphaFoldDB" id="A0AAW9QEF7"/>
<evidence type="ECO:0000256" key="4">
    <source>
        <dbReference type="ARBA" id="ARBA00022777"/>
    </source>
</evidence>
<keyword evidence="4" id="KW-0418">Kinase</keyword>
<dbReference type="GO" id="GO:0000155">
    <property type="term" value="F:phosphorelay sensor kinase activity"/>
    <property type="evidence" value="ECO:0007669"/>
    <property type="project" value="InterPro"/>
</dbReference>
<dbReference type="SUPFAM" id="SSF158472">
    <property type="entry name" value="HAMP domain-like"/>
    <property type="match status" value="1"/>
</dbReference>
<dbReference type="Proteomes" id="UP001336250">
    <property type="component" value="Unassembled WGS sequence"/>
</dbReference>
<comment type="caution">
    <text evidence="7">The sequence shown here is derived from an EMBL/GenBank/DDBJ whole genome shotgun (WGS) entry which is preliminary data.</text>
</comment>
<comment type="subcellular location">
    <subcellularLocation>
        <location evidence="1">Membrane</location>
    </subcellularLocation>
</comment>
<protein>
    <submittedName>
        <fullName evidence="7">HAMP domain-containing protein</fullName>
    </submittedName>
</protein>
<keyword evidence="8" id="KW-1185">Reference proteome</keyword>
<keyword evidence="3" id="KW-0808">Transferase</keyword>
<proteinExistence type="predicted"/>
<dbReference type="PROSITE" id="PS50885">
    <property type="entry name" value="HAMP"/>
    <property type="match status" value="1"/>
</dbReference>
<evidence type="ECO:0000256" key="5">
    <source>
        <dbReference type="ARBA" id="ARBA00023012"/>
    </source>
</evidence>
<gene>
    <name evidence="7" type="ORF">V4F39_05855</name>
</gene>
<evidence type="ECO:0000256" key="2">
    <source>
        <dbReference type="ARBA" id="ARBA00022553"/>
    </source>
</evidence>
<dbReference type="InterPro" id="IPR003660">
    <property type="entry name" value="HAMP_dom"/>
</dbReference>
<dbReference type="GO" id="GO:0046983">
    <property type="term" value="F:protein dimerization activity"/>
    <property type="evidence" value="ECO:0007669"/>
    <property type="project" value="InterPro"/>
</dbReference>
<evidence type="ECO:0000259" key="6">
    <source>
        <dbReference type="PROSITE" id="PS50885"/>
    </source>
</evidence>
<organism evidence="7 8">
    <name type="scientific">Aquincola agrisoli</name>
    <dbReference type="NCBI Taxonomy" id="3119538"/>
    <lineage>
        <taxon>Bacteria</taxon>
        <taxon>Pseudomonadati</taxon>
        <taxon>Pseudomonadota</taxon>
        <taxon>Betaproteobacteria</taxon>
        <taxon>Burkholderiales</taxon>
        <taxon>Sphaerotilaceae</taxon>
        <taxon>Aquincola</taxon>
    </lineage>
</organism>
<dbReference type="Pfam" id="PF07730">
    <property type="entry name" value="HisKA_3"/>
    <property type="match status" value="1"/>
</dbReference>
<dbReference type="SUPFAM" id="SSF55874">
    <property type="entry name" value="ATPase domain of HSP90 chaperone/DNA topoisomerase II/histidine kinase"/>
    <property type="match status" value="1"/>
</dbReference>
<evidence type="ECO:0000313" key="8">
    <source>
        <dbReference type="Proteomes" id="UP001336250"/>
    </source>
</evidence>
<evidence type="ECO:0000256" key="1">
    <source>
        <dbReference type="ARBA" id="ARBA00004370"/>
    </source>
</evidence>
<keyword evidence="5" id="KW-0902">Two-component regulatory system</keyword>
<reference evidence="7 8" key="1">
    <citation type="submission" date="2024-02" db="EMBL/GenBank/DDBJ databases">
        <title>Genome sequence of Aquincola sp. MAHUQ-54.</title>
        <authorList>
            <person name="Huq M.A."/>
        </authorList>
    </citation>
    <scope>NUCLEOTIDE SEQUENCE [LARGE SCALE GENOMIC DNA]</scope>
    <source>
        <strain evidence="7 8">MAHUQ-54</strain>
    </source>
</reference>
<evidence type="ECO:0000256" key="3">
    <source>
        <dbReference type="ARBA" id="ARBA00022679"/>
    </source>
</evidence>
<sequence length="457" mass="49369">MRLKTRLALVVVLFMSAFVVCHSLLQLLGVAERADAENDGALPWVLTLLPDRSPPVARDEAEALERLVHLVRGIDGIRHVRIELHAADGRLLAQAPSRARAVPGWLYRWLAKPQPPVRKEVQGPGGRAVAYFLVTPSTGDELAEIWEDFIRNTLLVMGLSLAAMALIVGSTFRALKPLDRIRDALQALGDGRRGARLPAFHNPEVDGIAQSFNRMAAALEAAQAQRQTLLRRLVDSDENTRRTVAHDLHDELSPYLVALQPLARTLDMQCATRPDLADIGGTARTLIAHQSRILATLRNILTGLHPPDLETLGLREALARMAAQAPAAGEGPPALVRLHADGDWQGFGPTLDVSIYRMVQECLTNARRHGRPGRIDITFDTDARLDDGRPALRITVANDGVRPGTGTAPAGLGSLGMRDRCIALGGSFQGGPAGASGGSWRVEICLPLDADHPPSKP</sequence>
<evidence type="ECO:0000313" key="7">
    <source>
        <dbReference type="EMBL" id="MEF7613430.1"/>
    </source>
</evidence>
<dbReference type="Pfam" id="PF00672">
    <property type="entry name" value="HAMP"/>
    <property type="match status" value="1"/>
</dbReference>
<dbReference type="InterPro" id="IPR036890">
    <property type="entry name" value="HATPase_C_sf"/>
</dbReference>
<dbReference type="CDD" id="cd16917">
    <property type="entry name" value="HATPase_UhpB-NarQ-NarX-like"/>
    <property type="match status" value="1"/>
</dbReference>
<accession>A0AAW9QEF7</accession>
<dbReference type="Gene3D" id="3.30.565.10">
    <property type="entry name" value="Histidine kinase-like ATPase, C-terminal domain"/>
    <property type="match status" value="1"/>
</dbReference>
<dbReference type="PANTHER" id="PTHR24421">
    <property type="entry name" value="NITRATE/NITRITE SENSOR PROTEIN NARX-RELATED"/>
    <property type="match status" value="1"/>
</dbReference>
<dbReference type="InterPro" id="IPR011712">
    <property type="entry name" value="Sig_transdc_His_kin_sub3_dim/P"/>
</dbReference>
<feature type="domain" description="HAMP" evidence="6">
    <location>
        <begin position="172"/>
        <end position="224"/>
    </location>
</feature>
<dbReference type="CDD" id="cd06225">
    <property type="entry name" value="HAMP"/>
    <property type="match status" value="1"/>
</dbReference>